<keyword evidence="2" id="KW-1185">Reference proteome</keyword>
<dbReference type="AlphaFoldDB" id="A0A1X2LX54"/>
<gene>
    <name evidence="1" type="ORF">B8W66_06415</name>
</gene>
<name>A0A1X2LX54_9MYCO</name>
<reference evidence="1 2" key="1">
    <citation type="submission" date="2017-04" db="EMBL/GenBank/DDBJ databases">
        <title>The new phylogeny of genus Mycobacterium.</title>
        <authorList>
            <person name="Tortoli E."/>
            <person name="Trovato A."/>
            <person name="Cirillo D.M."/>
        </authorList>
    </citation>
    <scope>NUCLEOTIDE SEQUENCE [LARGE SCALE GENOMIC DNA]</scope>
    <source>
        <strain evidence="1 2">TBL 1200985</strain>
    </source>
</reference>
<evidence type="ECO:0000313" key="2">
    <source>
        <dbReference type="Proteomes" id="UP000193247"/>
    </source>
</evidence>
<organism evidence="1 2">
    <name type="scientific">Mycobacterium decipiens</name>
    <dbReference type="NCBI Taxonomy" id="1430326"/>
    <lineage>
        <taxon>Bacteria</taxon>
        <taxon>Bacillati</taxon>
        <taxon>Actinomycetota</taxon>
        <taxon>Actinomycetes</taxon>
        <taxon>Mycobacteriales</taxon>
        <taxon>Mycobacteriaceae</taxon>
        <taxon>Mycobacterium</taxon>
    </lineage>
</organism>
<proteinExistence type="predicted"/>
<dbReference type="OrthoDB" id="4558051at2"/>
<dbReference type="EMBL" id="NCXP01000005">
    <property type="protein sequence ID" value="OSC41761.1"/>
    <property type="molecule type" value="Genomic_DNA"/>
</dbReference>
<dbReference type="STRING" id="1430326.B8W66_06415"/>
<evidence type="ECO:0000313" key="1">
    <source>
        <dbReference type="EMBL" id="OSC41761.1"/>
    </source>
</evidence>
<sequence length="137" mass="14966">MWNMKPNSQEPEPAKLLPISSCCPRKMVRQRYSLGMTVTADRHLADKREEFAVEDISTGIFASGYGQVGDGRSFSFHIEHGSLVVEIYRPRLAGPVPQAEDVVAKAVRGVVDIDLTDERSLAAAVRDSVASAAPVLR</sequence>
<comment type="caution">
    <text evidence="1">The sequence shown here is derived from an EMBL/GenBank/DDBJ whole genome shotgun (WGS) entry which is preliminary data.</text>
</comment>
<dbReference type="Proteomes" id="UP000193247">
    <property type="component" value="Unassembled WGS sequence"/>
</dbReference>
<accession>A0A1X2LX54</accession>
<protein>
    <submittedName>
        <fullName evidence="1">Uncharacterized protein</fullName>
    </submittedName>
</protein>